<dbReference type="HOGENOM" id="CLU_2083836_0_0_12"/>
<sequence>MLAMQYQEIEISTYEGEIISTLSDGRKVKQPFEWSIENGELEIEYSEDISDMDIIGIDREYTDEELTALDTCIVEKSELEYQILASYDYKEALEEYKASRNLYSYYGVSPRDFFQNK</sequence>
<dbReference type="Proteomes" id="UP000016183">
    <property type="component" value="Unassembled WGS sequence"/>
</dbReference>
<dbReference type="RefSeq" id="WP_010697651.1">
    <property type="nucleotide sequence ID" value="NZ_KB442455.1"/>
</dbReference>
<gene>
    <name evidence="1" type="ORF">HMPREF9733_02652</name>
</gene>
<name>M2B3V5_TREDN</name>
<dbReference type="EMBL" id="AGDZ01000039">
    <property type="protein sequence ID" value="EMB19552.1"/>
    <property type="molecule type" value="Genomic_DNA"/>
</dbReference>
<accession>M2B3V5</accession>
<dbReference type="AlphaFoldDB" id="M2B3V5"/>
<organism evidence="1 2">
    <name type="scientific">Treponema denticola SP33</name>
    <dbReference type="NCBI Taxonomy" id="999437"/>
    <lineage>
        <taxon>Bacteria</taxon>
        <taxon>Pseudomonadati</taxon>
        <taxon>Spirochaetota</taxon>
        <taxon>Spirochaetia</taxon>
        <taxon>Spirochaetales</taxon>
        <taxon>Treponemataceae</taxon>
        <taxon>Treponema</taxon>
    </lineage>
</organism>
<evidence type="ECO:0000313" key="1">
    <source>
        <dbReference type="EMBL" id="EMB19552.1"/>
    </source>
</evidence>
<dbReference type="PATRIC" id="fig|999437.3.peg.2732"/>
<comment type="caution">
    <text evidence="1">The sequence shown here is derived from an EMBL/GenBank/DDBJ whole genome shotgun (WGS) entry which is preliminary data.</text>
</comment>
<proteinExistence type="predicted"/>
<evidence type="ECO:0000313" key="2">
    <source>
        <dbReference type="Proteomes" id="UP000016183"/>
    </source>
</evidence>
<reference evidence="1 2" key="1">
    <citation type="submission" date="2012-01" db="EMBL/GenBank/DDBJ databases">
        <title>The Genome Sequence of Treponema denticola SP33.</title>
        <authorList>
            <consortium name="The Broad Institute Genome Sequencing Platform"/>
            <person name="Earl A."/>
            <person name="Ward D."/>
            <person name="Feldgarden M."/>
            <person name="Gevers D."/>
            <person name="Blanton J.M."/>
            <person name="Fenno C.J."/>
            <person name="Baranova O.V."/>
            <person name="Mathney J."/>
            <person name="Dewhirst F.E."/>
            <person name="Izard J."/>
            <person name="Young S.K."/>
            <person name="Zeng Q."/>
            <person name="Gargeya S."/>
            <person name="Fitzgerald M."/>
            <person name="Haas B."/>
            <person name="Abouelleil A."/>
            <person name="Alvarado L."/>
            <person name="Arachchi H.M."/>
            <person name="Berlin A."/>
            <person name="Chapman S.B."/>
            <person name="Gearin G."/>
            <person name="Goldberg J."/>
            <person name="Griggs A."/>
            <person name="Gujja S."/>
            <person name="Hansen M."/>
            <person name="Heiman D."/>
            <person name="Howarth C."/>
            <person name="Larimer J."/>
            <person name="Lui A."/>
            <person name="MacDonald P.J.P."/>
            <person name="McCowen C."/>
            <person name="Montmayeur A."/>
            <person name="Murphy C."/>
            <person name="Neiman D."/>
            <person name="Pearson M."/>
            <person name="Priest M."/>
            <person name="Roberts A."/>
            <person name="Saif S."/>
            <person name="Shea T."/>
            <person name="Sisk P."/>
            <person name="Stolte C."/>
            <person name="Sykes S."/>
            <person name="Wortman J."/>
            <person name="Nusbaum C."/>
            <person name="Birren B."/>
        </authorList>
    </citation>
    <scope>NUCLEOTIDE SEQUENCE [LARGE SCALE GENOMIC DNA]</scope>
    <source>
        <strain evidence="1 2">SP33</strain>
    </source>
</reference>
<protein>
    <submittedName>
        <fullName evidence="1">Uncharacterized protein</fullName>
    </submittedName>
</protein>